<organism evidence="3 4">
    <name type="scientific">Undibacterium fentianense</name>
    <dbReference type="NCBI Taxonomy" id="2828728"/>
    <lineage>
        <taxon>Bacteria</taxon>
        <taxon>Pseudomonadati</taxon>
        <taxon>Pseudomonadota</taxon>
        <taxon>Betaproteobacteria</taxon>
        <taxon>Burkholderiales</taxon>
        <taxon>Oxalobacteraceae</taxon>
        <taxon>Undibacterium</taxon>
    </lineage>
</organism>
<proteinExistence type="predicted"/>
<gene>
    <name evidence="3" type="ORF">KDM90_11645</name>
</gene>
<name>A0A941E3X6_9BURK</name>
<feature type="region of interest" description="Disordered" evidence="1">
    <location>
        <begin position="39"/>
        <end position="68"/>
    </location>
</feature>
<dbReference type="Proteomes" id="UP000678545">
    <property type="component" value="Unassembled WGS sequence"/>
</dbReference>
<feature type="region of interest" description="Disordered" evidence="1">
    <location>
        <begin position="114"/>
        <end position="145"/>
    </location>
</feature>
<feature type="chain" id="PRO_5036909231" evidence="2">
    <location>
        <begin position="36"/>
        <end position="145"/>
    </location>
</feature>
<evidence type="ECO:0000256" key="2">
    <source>
        <dbReference type="SAM" id="SignalP"/>
    </source>
</evidence>
<feature type="signal peptide" evidence="2">
    <location>
        <begin position="1"/>
        <end position="35"/>
    </location>
</feature>
<evidence type="ECO:0000313" key="4">
    <source>
        <dbReference type="Proteomes" id="UP000678545"/>
    </source>
</evidence>
<feature type="compositionally biased region" description="Low complexity" evidence="1">
    <location>
        <begin position="122"/>
        <end position="133"/>
    </location>
</feature>
<keyword evidence="4" id="KW-1185">Reference proteome</keyword>
<comment type="caution">
    <text evidence="3">The sequence shown here is derived from an EMBL/GenBank/DDBJ whole genome shotgun (WGS) entry which is preliminary data.</text>
</comment>
<evidence type="ECO:0000256" key="1">
    <source>
        <dbReference type="SAM" id="MobiDB-lite"/>
    </source>
</evidence>
<keyword evidence="2" id="KW-0732">Signal</keyword>
<evidence type="ECO:0000313" key="3">
    <source>
        <dbReference type="EMBL" id="MBR7800652.1"/>
    </source>
</evidence>
<accession>A0A941E3X6</accession>
<reference evidence="3" key="1">
    <citation type="submission" date="2021-04" db="EMBL/GenBank/DDBJ databases">
        <title>novel species isolated from subtropical streams in China.</title>
        <authorList>
            <person name="Lu H."/>
        </authorList>
    </citation>
    <scope>NUCLEOTIDE SEQUENCE</scope>
    <source>
        <strain evidence="3">FT137W</strain>
    </source>
</reference>
<dbReference type="EMBL" id="JAGSPJ010000004">
    <property type="protein sequence ID" value="MBR7800652.1"/>
    <property type="molecule type" value="Genomic_DNA"/>
</dbReference>
<sequence length="145" mass="16187">MKYPTSFFPTITSANAFASLVLSSMMSFAVTSVHAQQNKIDSELVSRRTQQGSSHRQEKPVQIEINETNEIKRGPLADFYELVRQQPRSESYVESSQLVKANAIKIQLANRILESQSKNGATQSTTDTTQPDQYSKPIAEPPNPK</sequence>
<protein>
    <submittedName>
        <fullName evidence="3">Uncharacterized protein</fullName>
    </submittedName>
</protein>
<dbReference type="AlphaFoldDB" id="A0A941E3X6"/>
<dbReference type="RefSeq" id="WP_212675769.1">
    <property type="nucleotide sequence ID" value="NZ_JAGSPJ010000004.1"/>
</dbReference>